<dbReference type="Proteomes" id="UP000036313">
    <property type="component" value="Unassembled WGS sequence"/>
</dbReference>
<keyword evidence="1" id="KW-0732">Signal</keyword>
<comment type="caution">
    <text evidence="2">The sequence shown here is derived from an EMBL/GenBank/DDBJ whole genome shotgun (WGS) entry which is preliminary data.</text>
</comment>
<evidence type="ECO:0008006" key="4">
    <source>
        <dbReference type="Google" id="ProtNLM"/>
    </source>
</evidence>
<proteinExistence type="predicted"/>
<evidence type="ECO:0000313" key="2">
    <source>
        <dbReference type="EMBL" id="KMO76460.1"/>
    </source>
</evidence>
<evidence type="ECO:0000256" key="1">
    <source>
        <dbReference type="SAM" id="SignalP"/>
    </source>
</evidence>
<evidence type="ECO:0000313" key="3">
    <source>
        <dbReference type="Proteomes" id="UP000036313"/>
    </source>
</evidence>
<gene>
    <name evidence="2" type="ORF">MOBUDSM44075_02197</name>
</gene>
<organism evidence="2 3">
    <name type="scientific">Mycolicibacterium obuense</name>
    <dbReference type="NCBI Taxonomy" id="1807"/>
    <lineage>
        <taxon>Bacteria</taxon>
        <taxon>Bacillati</taxon>
        <taxon>Actinomycetota</taxon>
        <taxon>Actinomycetes</taxon>
        <taxon>Mycobacteriales</taxon>
        <taxon>Mycobacteriaceae</taxon>
        <taxon>Mycolicibacterium</taxon>
    </lineage>
</organism>
<dbReference type="EMBL" id="JYNU01000012">
    <property type="protein sequence ID" value="KMO76460.1"/>
    <property type="molecule type" value="Genomic_DNA"/>
</dbReference>
<protein>
    <recommendedName>
        <fullName evidence="4">Secreted protein</fullName>
    </recommendedName>
</protein>
<name>A0A0J6VZF7_9MYCO</name>
<dbReference type="RefSeq" id="WP_048423113.1">
    <property type="nucleotide sequence ID" value="NZ_JYNU01000012.1"/>
</dbReference>
<sequence precursor="true">MIREIAASTLIGLAALSAAPVAAADPGPLYFDEPGHYANDVPGMIYDAHLTAPCTNMGRFTFGRGPGGEALQCRWIPNQWPPVYTGFWQATYDLKGVQDIGAQCPSPQSAAQAPDGRPLVCMGEQGWQAGIYNREGFTPIN</sequence>
<dbReference type="AlphaFoldDB" id="A0A0J6VZF7"/>
<feature type="chain" id="PRO_5038718914" description="Secreted protein" evidence="1">
    <location>
        <begin position="24"/>
        <end position="141"/>
    </location>
</feature>
<feature type="signal peptide" evidence="1">
    <location>
        <begin position="1"/>
        <end position="23"/>
    </location>
</feature>
<reference evidence="2 3" key="1">
    <citation type="journal article" date="2015" name="Genome Biol. Evol.">
        <title>Characterization of Three Mycobacterium spp. with Potential Use in Bioremediation by Genome Sequencing and Comparative Genomics.</title>
        <authorList>
            <person name="Das S."/>
            <person name="Pettersson B.M."/>
            <person name="Behra P.R."/>
            <person name="Ramesh M."/>
            <person name="Dasgupta S."/>
            <person name="Bhattacharya A."/>
            <person name="Kirsebom L.A."/>
        </authorList>
    </citation>
    <scope>NUCLEOTIDE SEQUENCE [LARGE SCALE GENOMIC DNA]</scope>
    <source>
        <strain evidence="2 3">DSM 44075</strain>
    </source>
</reference>
<dbReference type="PATRIC" id="fig|1807.14.peg.2217"/>
<accession>A0A0J6VZF7</accession>